<dbReference type="PANTHER" id="PTHR23501:SF51">
    <property type="entry name" value="MULTIDRUG RESISTANCE PROTEIN B"/>
    <property type="match status" value="1"/>
</dbReference>
<dbReference type="Gene3D" id="1.20.1250.20">
    <property type="entry name" value="MFS general substrate transporter like domains"/>
    <property type="match status" value="1"/>
</dbReference>
<organism evidence="7 8">
    <name type="scientific">Pseudochelatococcus contaminans</name>
    <dbReference type="NCBI Taxonomy" id="1538103"/>
    <lineage>
        <taxon>Bacteria</taxon>
        <taxon>Pseudomonadati</taxon>
        <taxon>Pseudomonadota</taxon>
        <taxon>Alphaproteobacteria</taxon>
        <taxon>Hyphomicrobiales</taxon>
        <taxon>Chelatococcaceae</taxon>
        <taxon>Pseudochelatococcus</taxon>
    </lineage>
</organism>
<comment type="subcellular location">
    <subcellularLocation>
        <location evidence="1">Membrane</location>
        <topology evidence="1">Multi-pass membrane protein</topology>
    </subcellularLocation>
</comment>
<evidence type="ECO:0000256" key="2">
    <source>
        <dbReference type="ARBA" id="ARBA00022692"/>
    </source>
</evidence>
<dbReference type="AlphaFoldDB" id="A0A7W5Z663"/>
<dbReference type="GO" id="GO:0022857">
    <property type="term" value="F:transmembrane transporter activity"/>
    <property type="evidence" value="ECO:0007669"/>
    <property type="project" value="InterPro"/>
</dbReference>
<feature type="transmembrane region" description="Helical" evidence="5">
    <location>
        <begin position="82"/>
        <end position="103"/>
    </location>
</feature>
<feature type="transmembrane region" description="Helical" evidence="5">
    <location>
        <begin position="179"/>
        <end position="196"/>
    </location>
</feature>
<accession>A0A7W5Z663</accession>
<feature type="transmembrane region" description="Helical" evidence="5">
    <location>
        <begin position="140"/>
        <end position="159"/>
    </location>
</feature>
<dbReference type="GO" id="GO:0005886">
    <property type="term" value="C:plasma membrane"/>
    <property type="evidence" value="ECO:0007669"/>
    <property type="project" value="TreeGrafter"/>
</dbReference>
<evidence type="ECO:0000259" key="6">
    <source>
        <dbReference type="PROSITE" id="PS50850"/>
    </source>
</evidence>
<dbReference type="InterPro" id="IPR036259">
    <property type="entry name" value="MFS_trans_sf"/>
</dbReference>
<comment type="caution">
    <text evidence="7">The sequence shown here is derived from an EMBL/GenBank/DDBJ whole genome shotgun (WGS) entry which is preliminary data.</text>
</comment>
<evidence type="ECO:0000256" key="1">
    <source>
        <dbReference type="ARBA" id="ARBA00004141"/>
    </source>
</evidence>
<evidence type="ECO:0000313" key="7">
    <source>
        <dbReference type="EMBL" id="MBB3810868.1"/>
    </source>
</evidence>
<dbReference type="PROSITE" id="PS50850">
    <property type="entry name" value="MFS"/>
    <property type="match status" value="1"/>
</dbReference>
<keyword evidence="3 5" id="KW-1133">Transmembrane helix</keyword>
<keyword evidence="2 5" id="KW-0812">Transmembrane</keyword>
<gene>
    <name evidence="7" type="ORF">FHS81_002974</name>
</gene>
<dbReference type="Proteomes" id="UP000537592">
    <property type="component" value="Unassembled WGS sequence"/>
</dbReference>
<protein>
    <submittedName>
        <fullName evidence="7">EmrB/QacA subfamily drug resistance transporter</fullName>
    </submittedName>
</protein>
<feature type="domain" description="Major facilitator superfamily (MFS) profile" evidence="6">
    <location>
        <begin position="1"/>
        <end position="252"/>
    </location>
</feature>
<dbReference type="SUPFAM" id="SSF103473">
    <property type="entry name" value="MFS general substrate transporter"/>
    <property type="match status" value="1"/>
</dbReference>
<dbReference type="InterPro" id="IPR020846">
    <property type="entry name" value="MFS_dom"/>
</dbReference>
<proteinExistence type="predicted"/>
<evidence type="ECO:0000256" key="5">
    <source>
        <dbReference type="SAM" id="Phobius"/>
    </source>
</evidence>
<keyword evidence="4 5" id="KW-0472">Membrane</keyword>
<evidence type="ECO:0000256" key="4">
    <source>
        <dbReference type="ARBA" id="ARBA00023136"/>
    </source>
</evidence>
<dbReference type="EMBL" id="JACICC010000008">
    <property type="protein sequence ID" value="MBB3810868.1"/>
    <property type="molecule type" value="Genomic_DNA"/>
</dbReference>
<dbReference type="Pfam" id="PF07690">
    <property type="entry name" value="MFS_1"/>
    <property type="match status" value="1"/>
</dbReference>
<feature type="transmembrane region" description="Helical" evidence="5">
    <location>
        <begin position="109"/>
        <end position="128"/>
    </location>
</feature>
<reference evidence="7 8" key="1">
    <citation type="submission" date="2020-08" db="EMBL/GenBank/DDBJ databases">
        <title>Genomic Encyclopedia of Type Strains, Phase IV (KMG-IV): sequencing the most valuable type-strain genomes for metagenomic binning, comparative biology and taxonomic classification.</title>
        <authorList>
            <person name="Goeker M."/>
        </authorList>
    </citation>
    <scope>NUCLEOTIDE SEQUENCE [LARGE SCALE GENOMIC DNA]</scope>
    <source>
        <strain evidence="7 8">DSM 28760</strain>
    </source>
</reference>
<dbReference type="InterPro" id="IPR011701">
    <property type="entry name" value="MFS"/>
</dbReference>
<feature type="transmembrane region" description="Helical" evidence="5">
    <location>
        <begin position="23"/>
        <end position="42"/>
    </location>
</feature>
<sequence>MIAEIIVIPLTGWLSQVFSIKRYILGNVILFVAFMIAGGFAWNLEVMIVLRALAGFFGGALIPVAFTIILTKLPPAKQMIGFALFGLTATQAPSVGPALGGWLTDNYGWQYIFYIQIIPGVMMFMLLLRGLDDEPMQLNLLRKGDWLGIGLMATGLAAFELMLEEGNRENWFDSEFIVKTAWIAAIFLTAFVVLQMRRKEPLVNLRLFADRNFTVGSGINTILGMAFLGQCSSSRNISRRSKVTARFRSVRS</sequence>
<evidence type="ECO:0000256" key="3">
    <source>
        <dbReference type="ARBA" id="ARBA00022989"/>
    </source>
</evidence>
<dbReference type="PANTHER" id="PTHR23501">
    <property type="entry name" value="MAJOR FACILITATOR SUPERFAMILY"/>
    <property type="match status" value="1"/>
</dbReference>
<keyword evidence="8" id="KW-1185">Reference proteome</keyword>
<evidence type="ECO:0000313" key="8">
    <source>
        <dbReference type="Proteomes" id="UP000537592"/>
    </source>
</evidence>
<feature type="transmembrane region" description="Helical" evidence="5">
    <location>
        <begin position="48"/>
        <end position="70"/>
    </location>
</feature>
<name>A0A7W5Z663_9HYPH</name>